<accession>A0A5B7FHP8</accession>
<gene>
    <name evidence="1" type="ORF">E2C01_038320</name>
</gene>
<dbReference type="Proteomes" id="UP000324222">
    <property type="component" value="Unassembled WGS sequence"/>
</dbReference>
<name>A0A5B7FHP8_PORTR</name>
<comment type="caution">
    <text evidence="1">The sequence shown here is derived from an EMBL/GenBank/DDBJ whole genome shotgun (WGS) entry which is preliminary data.</text>
</comment>
<evidence type="ECO:0000313" key="1">
    <source>
        <dbReference type="EMBL" id="MPC44643.1"/>
    </source>
</evidence>
<dbReference type="EMBL" id="VSRR010006375">
    <property type="protein sequence ID" value="MPC44643.1"/>
    <property type="molecule type" value="Genomic_DNA"/>
</dbReference>
<protein>
    <submittedName>
        <fullName evidence="1">Uncharacterized protein</fullName>
    </submittedName>
</protein>
<sequence length="107" mass="11514">MSLALSYLSGFCLCIQSSYLCFSTFSTTLHCSVFYCVLSSCTLFCPAFVHPSSIQFGERNTITTTNPTTTTTTITTTTTTTVNSLQSKKRSIPNFPPVGAAGWFPAG</sequence>
<dbReference type="AlphaFoldDB" id="A0A5B7FHP8"/>
<proteinExistence type="predicted"/>
<keyword evidence="2" id="KW-1185">Reference proteome</keyword>
<evidence type="ECO:0000313" key="2">
    <source>
        <dbReference type="Proteomes" id="UP000324222"/>
    </source>
</evidence>
<reference evidence="1 2" key="1">
    <citation type="submission" date="2019-05" db="EMBL/GenBank/DDBJ databases">
        <title>Another draft genome of Portunus trituberculatus and its Hox gene families provides insights of decapod evolution.</title>
        <authorList>
            <person name="Jeong J.-H."/>
            <person name="Song I."/>
            <person name="Kim S."/>
            <person name="Choi T."/>
            <person name="Kim D."/>
            <person name="Ryu S."/>
            <person name="Kim W."/>
        </authorList>
    </citation>
    <scope>NUCLEOTIDE SEQUENCE [LARGE SCALE GENOMIC DNA]</scope>
    <source>
        <tissue evidence="1">Muscle</tissue>
    </source>
</reference>
<organism evidence="1 2">
    <name type="scientific">Portunus trituberculatus</name>
    <name type="common">Swimming crab</name>
    <name type="synonym">Neptunus trituberculatus</name>
    <dbReference type="NCBI Taxonomy" id="210409"/>
    <lineage>
        <taxon>Eukaryota</taxon>
        <taxon>Metazoa</taxon>
        <taxon>Ecdysozoa</taxon>
        <taxon>Arthropoda</taxon>
        <taxon>Crustacea</taxon>
        <taxon>Multicrustacea</taxon>
        <taxon>Malacostraca</taxon>
        <taxon>Eumalacostraca</taxon>
        <taxon>Eucarida</taxon>
        <taxon>Decapoda</taxon>
        <taxon>Pleocyemata</taxon>
        <taxon>Brachyura</taxon>
        <taxon>Eubrachyura</taxon>
        <taxon>Portunoidea</taxon>
        <taxon>Portunidae</taxon>
        <taxon>Portuninae</taxon>
        <taxon>Portunus</taxon>
    </lineage>
</organism>